<proteinExistence type="inferred from homology"/>
<keyword evidence="17 19" id="KW-0406">Ion transport</keyword>
<evidence type="ECO:0000256" key="2">
    <source>
        <dbReference type="ARBA" id="ARBA00004673"/>
    </source>
</evidence>
<evidence type="ECO:0000256" key="5">
    <source>
        <dbReference type="ARBA" id="ARBA00022475"/>
    </source>
</evidence>
<feature type="transmembrane region" description="Helical" evidence="23">
    <location>
        <begin position="65"/>
        <end position="84"/>
    </location>
</feature>
<evidence type="ECO:0000256" key="23">
    <source>
        <dbReference type="SAM" id="Phobius"/>
    </source>
</evidence>
<feature type="binding site" description="covalent" evidence="21">
    <location>
        <position position="232"/>
    </location>
    <ligand>
        <name>heme c</name>
        <dbReference type="ChEBI" id="CHEBI:61717"/>
        <label>2</label>
    </ligand>
</feature>
<keyword evidence="6 19" id="KW-0997">Cell inner membrane</keyword>
<evidence type="ECO:0000256" key="4">
    <source>
        <dbReference type="ARBA" id="ARBA00022448"/>
    </source>
</evidence>
<feature type="binding site" description="axial binding residue" evidence="20">
    <location>
        <position position="277"/>
    </location>
    <ligand>
        <name>heme c</name>
        <dbReference type="ChEBI" id="CHEBI:61717"/>
        <label>1</label>
    </ligand>
    <ligandPart>
        <name>Fe</name>
        <dbReference type="ChEBI" id="CHEBI:18248"/>
    </ligandPart>
</feature>
<evidence type="ECO:0000259" key="24">
    <source>
        <dbReference type="PROSITE" id="PS51007"/>
    </source>
</evidence>
<organism evidence="25 26">
    <name type="scientific">Pseudoduganella ginsengisoli</name>
    <dbReference type="NCBI Taxonomy" id="1462440"/>
    <lineage>
        <taxon>Bacteria</taxon>
        <taxon>Pseudomonadati</taxon>
        <taxon>Pseudomonadota</taxon>
        <taxon>Betaproteobacteria</taxon>
        <taxon>Burkholderiales</taxon>
        <taxon>Oxalobacteraceae</taxon>
        <taxon>Telluria group</taxon>
        <taxon>Pseudoduganella</taxon>
    </lineage>
</organism>
<evidence type="ECO:0000256" key="1">
    <source>
        <dbReference type="ARBA" id="ARBA00004533"/>
    </source>
</evidence>
<dbReference type="PANTHER" id="PTHR33751">
    <property type="entry name" value="CBB3-TYPE CYTOCHROME C OXIDASE SUBUNIT FIXP"/>
    <property type="match status" value="1"/>
</dbReference>
<evidence type="ECO:0000256" key="15">
    <source>
        <dbReference type="ARBA" id="ARBA00023002"/>
    </source>
</evidence>
<feature type="domain" description="Cytochrome c" evidence="24">
    <location>
        <begin position="133"/>
        <end position="213"/>
    </location>
</feature>
<evidence type="ECO:0000256" key="3">
    <source>
        <dbReference type="ARBA" id="ARBA00006113"/>
    </source>
</evidence>
<gene>
    <name evidence="25" type="primary">ccoP</name>
    <name evidence="25" type="ORF">GM668_12680</name>
</gene>
<comment type="subunit">
    <text evidence="19">Component of the cbb3-type cytochrome c oxidase.</text>
</comment>
<dbReference type="GO" id="GO:0006119">
    <property type="term" value="P:oxidative phosphorylation"/>
    <property type="evidence" value="ECO:0007669"/>
    <property type="project" value="UniProtKB-UniPathway"/>
</dbReference>
<keyword evidence="5 19" id="KW-1003">Cell membrane</keyword>
<dbReference type="AlphaFoldDB" id="A0A6L6PZZ6"/>
<dbReference type="Pfam" id="PF14715">
    <property type="entry name" value="FixP_N"/>
    <property type="match status" value="1"/>
</dbReference>
<dbReference type="GO" id="GO:0005886">
    <property type="term" value="C:plasma membrane"/>
    <property type="evidence" value="ECO:0007669"/>
    <property type="project" value="UniProtKB-SubCell"/>
</dbReference>
<keyword evidence="12 19" id="KW-0375">Hydrogen ion transport</keyword>
<dbReference type="InterPro" id="IPR038414">
    <property type="entry name" value="CcoP_N_sf"/>
</dbReference>
<evidence type="ECO:0000313" key="25">
    <source>
        <dbReference type="EMBL" id="MTW02940.1"/>
    </source>
</evidence>
<keyword evidence="16 19" id="KW-0408">Iron</keyword>
<comment type="subcellular location">
    <subcellularLocation>
        <location evidence="1 19">Cell inner membrane</location>
    </subcellularLocation>
</comment>
<comment type="pathway">
    <text evidence="2 19">Energy metabolism; oxidative phosphorylation.</text>
</comment>
<keyword evidence="8 19" id="KW-0679">Respiratory chain</keyword>
<name>A0A6L6PZZ6_9BURK</name>
<dbReference type="PIRSF" id="PIRSF000006">
    <property type="entry name" value="Cbb3-Cox_fixP"/>
    <property type="match status" value="1"/>
</dbReference>
<feature type="domain" description="Cytochrome c" evidence="24">
    <location>
        <begin position="215"/>
        <end position="300"/>
    </location>
</feature>
<evidence type="ECO:0000256" key="16">
    <source>
        <dbReference type="ARBA" id="ARBA00023004"/>
    </source>
</evidence>
<dbReference type="InterPro" id="IPR036909">
    <property type="entry name" value="Cyt_c-like_dom_sf"/>
</dbReference>
<dbReference type="InterPro" id="IPR004678">
    <property type="entry name" value="Cyt_c_oxidase_cbb3_su3"/>
</dbReference>
<dbReference type="UniPathway" id="UPA00705"/>
<evidence type="ECO:0000256" key="14">
    <source>
        <dbReference type="ARBA" id="ARBA00022989"/>
    </source>
</evidence>
<feature type="binding site" description="axial binding residue" evidence="20">
    <location>
        <position position="236"/>
    </location>
    <ligand>
        <name>heme c</name>
        <dbReference type="ChEBI" id="CHEBI:61717"/>
        <label>2</label>
    </ligand>
    <ligandPart>
        <name>Fe</name>
        <dbReference type="ChEBI" id="CHEBI:18248"/>
    </ligandPart>
</feature>
<keyword evidence="10 19" id="KW-0479">Metal-binding</keyword>
<dbReference type="SUPFAM" id="SSF46626">
    <property type="entry name" value="Cytochrome c"/>
    <property type="match status" value="2"/>
</dbReference>
<evidence type="ECO:0000256" key="19">
    <source>
        <dbReference type="PIRNR" id="PIRNR000006"/>
    </source>
</evidence>
<comment type="cofactor">
    <cofactor evidence="19 21">
        <name>heme c</name>
        <dbReference type="ChEBI" id="CHEBI:61717"/>
    </cofactor>
    <text evidence="19 21">Binds 2 heme C groups per subunit.</text>
</comment>
<feature type="transmembrane region" description="Helical" evidence="23">
    <location>
        <begin position="12"/>
        <end position="30"/>
    </location>
</feature>
<evidence type="ECO:0000256" key="21">
    <source>
        <dbReference type="PIRSR" id="PIRSR000006-2"/>
    </source>
</evidence>
<dbReference type="PROSITE" id="PS51007">
    <property type="entry name" value="CYTC"/>
    <property type="match status" value="2"/>
</dbReference>
<dbReference type="InterPro" id="IPR032858">
    <property type="entry name" value="CcoP_N"/>
</dbReference>
<evidence type="ECO:0000256" key="13">
    <source>
        <dbReference type="ARBA" id="ARBA00022982"/>
    </source>
</evidence>
<feature type="region of interest" description="Disordered" evidence="22">
    <location>
        <begin position="307"/>
        <end position="327"/>
    </location>
</feature>
<keyword evidence="15 19" id="KW-0560">Oxidoreductase</keyword>
<evidence type="ECO:0000256" key="20">
    <source>
        <dbReference type="PIRSR" id="PIRSR000006-1"/>
    </source>
</evidence>
<dbReference type="Proteomes" id="UP000484015">
    <property type="component" value="Unassembled WGS sequence"/>
</dbReference>
<evidence type="ECO:0000256" key="12">
    <source>
        <dbReference type="ARBA" id="ARBA00022781"/>
    </source>
</evidence>
<keyword evidence="13 19" id="KW-0249">Electron transport</keyword>
<dbReference type="InterPro" id="IPR050597">
    <property type="entry name" value="Cytochrome_c_Oxidase_Subunit"/>
</dbReference>
<dbReference type="InterPro" id="IPR009056">
    <property type="entry name" value="Cyt_c-like_dom"/>
</dbReference>
<protein>
    <recommendedName>
        <fullName evidence="19">Cbb3-type cytochrome c oxidase subunit</fullName>
    </recommendedName>
</protein>
<dbReference type="GO" id="GO:0009055">
    <property type="term" value="F:electron transfer activity"/>
    <property type="evidence" value="ECO:0007669"/>
    <property type="project" value="InterPro"/>
</dbReference>
<dbReference type="Pfam" id="PF13442">
    <property type="entry name" value="Cytochrome_CBB3"/>
    <property type="match status" value="2"/>
</dbReference>
<evidence type="ECO:0000256" key="10">
    <source>
        <dbReference type="ARBA" id="ARBA00022723"/>
    </source>
</evidence>
<keyword evidence="11" id="KW-0677">Repeat</keyword>
<keyword evidence="4 19" id="KW-0813">Transport</keyword>
<feature type="binding site" description="axial binding residue" evidence="20">
    <location>
        <position position="189"/>
    </location>
    <ligand>
        <name>heme c</name>
        <dbReference type="ChEBI" id="CHEBI:61717"/>
        <label>2</label>
    </ligand>
    <ligandPart>
        <name>Fe</name>
        <dbReference type="ChEBI" id="CHEBI:18248"/>
    </ligandPart>
</feature>
<dbReference type="RefSeq" id="WP_155439334.1">
    <property type="nucleotide sequence ID" value="NZ_WNLA01000007.1"/>
</dbReference>
<reference evidence="25 26" key="1">
    <citation type="submission" date="2019-11" db="EMBL/GenBank/DDBJ databases">
        <title>Type strains purchased from KCTC, JCM and DSMZ.</title>
        <authorList>
            <person name="Lu H."/>
        </authorList>
    </citation>
    <scope>NUCLEOTIDE SEQUENCE [LARGE SCALE GENOMIC DNA]</scope>
    <source>
        <strain evidence="25 26">KCTC 42409</strain>
    </source>
</reference>
<feature type="binding site" description="covalent" evidence="21">
    <location>
        <position position="149"/>
    </location>
    <ligand>
        <name>heme c</name>
        <dbReference type="ChEBI" id="CHEBI:61717"/>
        <label>1</label>
    </ligand>
</feature>
<evidence type="ECO:0000256" key="11">
    <source>
        <dbReference type="ARBA" id="ARBA00022737"/>
    </source>
</evidence>
<comment type="similarity">
    <text evidence="3 19">Belongs to the CcoP / FixP family.</text>
</comment>
<evidence type="ECO:0000256" key="22">
    <source>
        <dbReference type="SAM" id="MobiDB-lite"/>
    </source>
</evidence>
<keyword evidence="14 23" id="KW-1133">Transmembrane helix</keyword>
<accession>A0A6L6PZZ6</accession>
<evidence type="ECO:0000256" key="6">
    <source>
        <dbReference type="ARBA" id="ARBA00022519"/>
    </source>
</evidence>
<evidence type="ECO:0000256" key="18">
    <source>
        <dbReference type="ARBA" id="ARBA00023136"/>
    </source>
</evidence>
<feature type="binding site" description="covalent" evidence="21">
    <location>
        <position position="235"/>
    </location>
    <ligand>
        <name>heme c</name>
        <dbReference type="ChEBI" id="CHEBI:61717"/>
        <label>2</label>
    </ligand>
</feature>
<dbReference type="PANTHER" id="PTHR33751:SF1">
    <property type="entry name" value="CBB3-TYPE CYTOCHROME C OXIDASE SUBUNIT FIXP"/>
    <property type="match status" value="1"/>
</dbReference>
<dbReference type="GO" id="GO:1902600">
    <property type="term" value="P:proton transmembrane transport"/>
    <property type="evidence" value="ECO:0007669"/>
    <property type="project" value="UniProtKB-KW"/>
</dbReference>
<comment type="function">
    <text evidence="19">C-type cytochrome. Part of the cbb3-type cytochrome c oxidase complex.</text>
</comment>
<dbReference type="NCBIfam" id="TIGR00782">
    <property type="entry name" value="ccoP"/>
    <property type="match status" value="1"/>
</dbReference>
<dbReference type="EMBL" id="WNLA01000007">
    <property type="protein sequence ID" value="MTW02940.1"/>
    <property type="molecule type" value="Genomic_DNA"/>
</dbReference>
<keyword evidence="26" id="KW-1185">Reference proteome</keyword>
<evidence type="ECO:0000256" key="9">
    <source>
        <dbReference type="ARBA" id="ARBA00022692"/>
    </source>
</evidence>
<keyword evidence="7 19" id="KW-0349">Heme</keyword>
<dbReference type="GO" id="GO:0016491">
    <property type="term" value="F:oxidoreductase activity"/>
    <property type="evidence" value="ECO:0007669"/>
    <property type="project" value="UniProtKB-KW"/>
</dbReference>
<evidence type="ECO:0000256" key="17">
    <source>
        <dbReference type="ARBA" id="ARBA00023065"/>
    </source>
</evidence>
<keyword evidence="9 23" id="KW-0812">Transmembrane</keyword>
<dbReference type="Gene3D" id="6.10.280.130">
    <property type="match status" value="1"/>
</dbReference>
<evidence type="ECO:0000313" key="26">
    <source>
        <dbReference type="Proteomes" id="UP000484015"/>
    </source>
</evidence>
<dbReference type="GO" id="GO:0020037">
    <property type="term" value="F:heme binding"/>
    <property type="evidence" value="ECO:0007669"/>
    <property type="project" value="InterPro"/>
</dbReference>
<sequence length="327" mass="35220">MSDFTSEFWNLYIVVLTMLGVIGCAVLLYSQSMHKIKAGKDNPIGTTGHVWDEDLTELNTPMPRWWMWLFYITIVFGLAYLFLYPGLGAYAGKLGWKSSGQYQAELDQATKNYGPLFDGYLKQDIQTVAADPKAHAIGERLFLTYCAQCHGSDARGSKGFPNLTDKDWLYGGAPDVIKTTIMHGRNGVMPPMGGALGSDKDVENVAHYVVSLSDGAADPIKAVFGKAKFAACMACHTAAGTGNQAIGAPNLTDKVWLHGGGLETIKETITKGRNSTMPAFADFLGEGKVHVLAAYVWSLSNTPANKAETQPATAAVVNSDERAGTSH</sequence>
<evidence type="ECO:0000256" key="7">
    <source>
        <dbReference type="ARBA" id="ARBA00022617"/>
    </source>
</evidence>
<comment type="caution">
    <text evidence="25">The sequence shown here is derived from an EMBL/GenBank/DDBJ whole genome shotgun (WGS) entry which is preliminary data.</text>
</comment>
<dbReference type="Gene3D" id="1.10.760.10">
    <property type="entry name" value="Cytochrome c-like domain"/>
    <property type="match status" value="2"/>
</dbReference>
<feature type="binding site" description="axial binding residue" evidence="20">
    <location>
        <position position="150"/>
    </location>
    <ligand>
        <name>heme c</name>
        <dbReference type="ChEBI" id="CHEBI:61717"/>
        <label>1</label>
    </ligand>
    <ligandPart>
        <name>Fe</name>
        <dbReference type="ChEBI" id="CHEBI:18248"/>
    </ligandPart>
</feature>
<dbReference type="OrthoDB" id="9811281at2"/>
<feature type="binding site" description="covalent" evidence="21">
    <location>
        <position position="146"/>
    </location>
    <ligand>
        <name>heme c</name>
        <dbReference type="ChEBI" id="CHEBI:61717"/>
        <label>1</label>
    </ligand>
</feature>
<evidence type="ECO:0000256" key="8">
    <source>
        <dbReference type="ARBA" id="ARBA00022660"/>
    </source>
</evidence>
<keyword evidence="18 19" id="KW-0472">Membrane</keyword>
<dbReference type="GO" id="GO:0046872">
    <property type="term" value="F:metal ion binding"/>
    <property type="evidence" value="ECO:0007669"/>
    <property type="project" value="UniProtKB-KW"/>
</dbReference>